<evidence type="ECO:0000313" key="2">
    <source>
        <dbReference type="EMBL" id="CAA7034761.1"/>
    </source>
</evidence>
<dbReference type="Proteomes" id="UP000467841">
    <property type="component" value="Unassembled WGS sequence"/>
</dbReference>
<name>A0A6D2J1N2_9BRAS</name>
<sequence>MAPLPTLATFSAPPLRFPPPSPSSSPRSSSSMGMRVKTKTRFNVKLTVQCKKQEEEKSMGNAKLIDEASAVFDKCQEMAETGEWTEDEIAGVVARWFMEKDKMKPKDLMKMTEADFVEAVMKRFD</sequence>
<protein>
    <submittedName>
        <fullName evidence="3">Uncharacterized protein</fullName>
    </submittedName>
</protein>
<dbReference type="EMBL" id="CACVBM020001151">
    <property type="protein sequence ID" value="CAA7034787.1"/>
    <property type="molecule type" value="Genomic_DNA"/>
</dbReference>
<accession>A0A6D2J1N2</accession>
<proteinExistence type="predicted"/>
<evidence type="ECO:0000313" key="3">
    <source>
        <dbReference type="EMBL" id="CAA7034787.1"/>
    </source>
</evidence>
<gene>
    <name evidence="2" type="ORF">MERR_LOCUS21996</name>
    <name evidence="3" type="ORF">MERR_LOCUS22022</name>
</gene>
<feature type="region of interest" description="Disordered" evidence="1">
    <location>
        <begin position="1"/>
        <end position="36"/>
    </location>
</feature>
<reference evidence="3 4" key="1">
    <citation type="submission" date="2020-01" db="EMBL/GenBank/DDBJ databases">
        <authorList>
            <person name="Mishra B."/>
        </authorList>
    </citation>
    <scope>NUCLEOTIDE SEQUENCE [LARGE SCALE GENOMIC DNA]</scope>
</reference>
<organism evidence="3 4">
    <name type="scientific">Microthlaspi erraticum</name>
    <dbReference type="NCBI Taxonomy" id="1685480"/>
    <lineage>
        <taxon>Eukaryota</taxon>
        <taxon>Viridiplantae</taxon>
        <taxon>Streptophyta</taxon>
        <taxon>Embryophyta</taxon>
        <taxon>Tracheophyta</taxon>
        <taxon>Spermatophyta</taxon>
        <taxon>Magnoliopsida</taxon>
        <taxon>eudicotyledons</taxon>
        <taxon>Gunneridae</taxon>
        <taxon>Pentapetalae</taxon>
        <taxon>rosids</taxon>
        <taxon>malvids</taxon>
        <taxon>Brassicales</taxon>
        <taxon>Brassicaceae</taxon>
        <taxon>Coluteocarpeae</taxon>
        <taxon>Microthlaspi</taxon>
    </lineage>
</organism>
<dbReference type="AlphaFoldDB" id="A0A6D2J1N2"/>
<evidence type="ECO:0000256" key="1">
    <source>
        <dbReference type="SAM" id="MobiDB-lite"/>
    </source>
</evidence>
<dbReference type="EMBL" id="CACVBM020001151">
    <property type="protein sequence ID" value="CAA7034761.1"/>
    <property type="molecule type" value="Genomic_DNA"/>
</dbReference>
<keyword evidence="4" id="KW-1185">Reference proteome</keyword>
<evidence type="ECO:0000313" key="4">
    <source>
        <dbReference type="Proteomes" id="UP000467841"/>
    </source>
</evidence>